<organism evidence="1 2">
    <name type="scientific">Mizuhopecten yessoensis</name>
    <name type="common">Japanese scallop</name>
    <name type="synonym">Patinopecten yessoensis</name>
    <dbReference type="NCBI Taxonomy" id="6573"/>
    <lineage>
        <taxon>Eukaryota</taxon>
        <taxon>Metazoa</taxon>
        <taxon>Spiralia</taxon>
        <taxon>Lophotrochozoa</taxon>
        <taxon>Mollusca</taxon>
        <taxon>Bivalvia</taxon>
        <taxon>Autobranchia</taxon>
        <taxon>Pteriomorphia</taxon>
        <taxon>Pectinida</taxon>
        <taxon>Pectinoidea</taxon>
        <taxon>Pectinidae</taxon>
        <taxon>Mizuhopecten</taxon>
    </lineage>
</organism>
<gene>
    <name evidence="1" type="ORF">KP79_PYT12255</name>
</gene>
<protein>
    <recommendedName>
        <fullName evidence="3">CARD domain-containing protein</fullName>
    </recommendedName>
</protein>
<dbReference type="SUPFAM" id="SSF47986">
    <property type="entry name" value="DEATH domain"/>
    <property type="match status" value="1"/>
</dbReference>
<proteinExistence type="predicted"/>
<dbReference type="Proteomes" id="UP000242188">
    <property type="component" value="Unassembled WGS sequence"/>
</dbReference>
<dbReference type="OrthoDB" id="6099215at2759"/>
<accession>A0A210QUN0</accession>
<sequence length="412" mass="48379">MNDDERHVLRIHHTTLLETLDTKFMIPFLYEKGIDFEENCFDNKLARPERVNNMLLSLKDKCHFDLFIECLRHDDSYPYIADDLEKELESVDSCNGTVHNQRKVHLFTDRRQNVSDFRHKMKRCSHEKDFDTFRECYDKAIGDWEYVNNHRIKFNQQQRQKAADFCHAAYDAEIERRRVFYEKTPLKGDVLDELLRMCAHTSLPIASDTLFLARYSSALVMAGGSLEEGLTYIEDAEHKMALLPACRETGLVLYIKFNFLLLKHERDRTRIDKEELSKLGNSVISHFSTESDTISNDFKRIFLLKKAHTCLDMGVFLNVIGEFEVRDVHIEEAERLLNELHRPELWERMELRAKMVYTAIRSRLAQLKDPERPAEAIKLAKKSLQFAKRGHFPKEQKAIDYNLSLLSGKQNA</sequence>
<dbReference type="CDD" id="cd01671">
    <property type="entry name" value="CARD"/>
    <property type="match status" value="1"/>
</dbReference>
<evidence type="ECO:0008006" key="3">
    <source>
        <dbReference type="Google" id="ProtNLM"/>
    </source>
</evidence>
<dbReference type="Gene3D" id="1.10.533.10">
    <property type="entry name" value="Death Domain, Fas"/>
    <property type="match status" value="1"/>
</dbReference>
<reference evidence="1 2" key="1">
    <citation type="journal article" date="2017" name="Nat. Ecol. Evol.">
        <title>Scallop genome provides insights into evolution of bilaterian karyotype and development.</title>
        <authorList>
            <person name="Wang S."/>
            <person name="Zhang J."/>
            <person name="Jiao W."/>
            <person name="Li J."/>
            <person name="Xun X."/>
            <person name="Sun Y."/>
            <person name="Guo X."/>
            <person name="Huan P."/>
            <person name="Dong B."/>
            <person name="Zhang L."/>
            <person name="Hu X."/>
            <person name="Sun X."/>
            <person name="Wang J."/>
            <person name="Zhao C."/>
            <person name="Wang Y."/>
            <person name="Wang D."/>
            <person name="Huang X."/>
            <person name="Wang R."/>
            <person name="Lv J."/>
            <person name="Li Y."/>
            <person name="Zhang Z."/>
            <person name="Liu B."/>
            <person name="Lu W."/>
            <person name="Hui Y."/>
            <person name="Liang J."/>
            <person name="Zhou Z."/>
            <person name="Hou R."/>
            <person name="Li X."/>
            <person name="Liu Y."/>
            <person name="Li H."/>
            <person name="Ning X."/>
            <person name="Lin Y."/>
            <person name="Zhao L."/>
            <person name="Xing Q."/>
            <person name="Dou J."/>
            <person name="Li Y."/>
            <person name="Mao J."/>
            <person name="Guo H."/>
            <person name="Dou H."/>
            <person name="Li T."/>
            <person name="Mu C."/>
            <person name="Jiang W."/>
            <person name="Fu Q."/>
            <person name="Fu X."/>
            <person name="Miao Y."/>
            <person name="Liu J."/>
            <person name="Yu Q."/>
            <person name="Li R."/>
            <person name="Liao H."/>
            <person name="Li X."/>
            <person name="Kong Y."/>
            <person name="Jiang Z."/>
            <person name="Chourrout D."/>
            <person name="Li R."/>
            <person name="Bao Z."/>
        </authorList>
    </citation>
    <scope>NUCLEOTIDE SEQUENCE [LARGE SCALE GENOMIC DNA]</scope>
    <source>
        <strain evidence="1 2">PY_sf001</strain>
    </source>
</reference>
<dbReference type="EMBL" id="NEDP02001799">
    <property type="protein sequence ID" value="OWF52439.1"/>
    <property type="molecule type" value="Genomic_DNA"/>
</dbReference>
<keyword evidence="2" id="KW-1185">Reference proteome</keyword>
<dbReference type="InterPro" id="IPR011029">
    <property type="entry name" value="DEATH-like_dom_sf"/>
</dbReference>
<name>A0A210QUN0_MIZYE</name>
<dbReference type="AlphaFoldDB" id="A0A210QUN0"/>
<comment type="caution">
    <text evidence="1">The sequence shown here is derived from an EMBL/GenBank/DDBJ whole genome shotgun (WGS) entry which is preliminary data.</text>
</comment>
<evidence type="ECO:0000313" key="1">
    <source>
        <dbReference type="EMBL" id="OWF52439.1"/>
    </source>
</evidence>
<evidence type="ECO:0000313" key="2">
    <source>
        <dbReference type="Proteomes" id="UP000242188"/>
    </source>
</evidence>